<sequence length="456" mass="48599">MNVKPLLILPPLALGIAGFLWMTSGAPKQVKEASEHALAVRVMEVSAQTVTPSTIAYGRVKAEHSWSALAELSGRVVSVLPGLAEGKMIRAGQVLVEIDATDYQIGLSKAEANLGAARTQLAQLQREELNTQRSLALETSKLAIAEAEFERVQALVKRGASTETALDNTRRNLLAQQAATTNLTNALELYPTRRQTTEATIAIREAEVAEAKRALSKTRILAPFDGRVTKAAVELGQFARSGDVLVTLDGVEASEITAEIQPRSLAGLIENALGEMQALDLQGVQDVPVALFEKAGVRAEVSYPHAEDLDPWPAEIVRFRGSRDSQTGAMGVVVRVTDPTRLSSEATRPPLTTGSFVAVRFSAAPRHNVLAVPRAALHQNDDGSALAYMVDADSRLEMRPVSLGDVVGPDVIVTSGMAPGDLLVLSDPRPPVPGLKLTPVREESIVTGADLTKGDQ</sequence>
<dbReference type="Gene3D" id="2.40.50.100">
    <property type="match status" value="1"/>
</dbReference>
<feature type="domain" description="Multidrug resistance protein MdtA-like barrel-sandwich hybrid" evidence="2">
    <location>
        <begin position="83"/>
        <end position="243"/>
    </location>
</feature>
<feature type="domain" description="Multidrug resistance protein MdtA-like C-terminal permuted SH3" evidence="3">
    <location>
        <begin position="368"/>
        <end position="426"/>
    </location>
</feature>
<evidence type="ECO:0000259" key="2">
    <source>
        <dbReference type="Pfam" id="PF25917"/>
    </source>
</evidence>
<dbReference type="PANTHER" id="PTHR30469">
    <property type="entry name" value="MULTIDRUG RESISTANCE PROTEIN MDTA"/>
    <property type="match status" value="1"/>
</dbReference>
<keyword evidence="1" id="KW-0813">Transport</keyword>
<dbReference type="Gene3D" id="1.10.287.470">
    <property type="entry name" value="Helix hairpin bin"/>
    <property type="match status" value="1"/>
</dbReference>
<dbReference type="GO" id="GO:1990281">
    <property type="term" value="C:efflux pump complex"/>
    <property type="evidence" value="ECO:0007669"/>
    <property type="project" value="TreeGrafter"/>
</dbReference>
<dbReference type="InterPro" id="IPR058625">
    <property type="entry name" value="MdtA-like_BSH"/>
</dbReference>
<accession>A0A9Q9HAG3</accession>
<dbReference type="Gene3D" id="2.40.420.20">
    <property type="match status" value="1"/>
</dbReference>
<dbReference type="InterPro" id="IPR058627">
    <property type="entry name" value="MdtA-like_C"/>
</dbReference>
<evidence type="ECO:0000313" key="5">
    <source>
        <dbReference type="Proteomes" id="UP001057991"/>
    </source>
</evidence>
<proteinExistence type="predicted"/>
<dbReference type="SUPFAM" id="SSF111369">
    <property type="entry name" value="HlyD-like secretion proteins"/>
    <property type="match status" value="2"/>
</dbReference>
<gene>
    <name evidence="4" type="ORF">K3X48_11095</name>
</gene>
<dbReference type="AlphaFoldDB" id="A0A9Q9HAG3"/>
<dbReference type="PANTHER" id="PTHR30469:SF36">
    <property type="entry name" value="BLL3903 PROTEIN"/>
    <property type="match status" value="1"/>
</dbReference>
<name>A0A9Q9HAG3_9RHOB</name>
<dbReference type="EMBL" id="CP080776">
    <property type="protein sequence ID" value="UWP94752.1"/>
    <property type="molecule type" value="Genomic_DNA"/>
</dbReference>
<dbReference type="Gene3D" id="2.40.30.170">
    <property type="match status" value="1"/>
</dbReference>
<dbReference type="RefSeq" id="WP_259805728.1">
    <property type="nucleotide sequence ID" value="NZ_CP080776.1"/>
</dbReference>
<dbReference type="GO" id="GO:0015562">
    <property type="term" value="F:efflux transmembrane transporter activity"/>
    <property type="evidence" value="ECO:0007669"/>
    <property type="project" value="TreeGrafter"/>
</dbReference>
<dbReference type="Pfam" id="PF25967">
    <property type="entry name" value="RND-MFP_C"/>
    <property type="match status" value="1"/>
</dbReference>
<evidence type="ECO:0000313" key="4">
    <source>
        <dbReference type="EMBL" id="UWP94752.1"/>
    </source>
</evidence>
<evidence type="ECO:0000259" key="3">
    <source>
        <dbReference type="Pfam" id="PF25967"/>
    </source>
</evidence>
<evidence type="ECO:0000256" key="1">
    <source>
        <dbReference type="ARBA" id="ARBA00022448"/>
    </source>
</evidence>
<reference evidence="4" key="1">
    <citation type="submission" date="2021-08" db="EMBL/GenBank/DDBJ databases">
        <authorList>
            <person name="Nwanade C."/>
            <person name="Wang M."/>
            <person name="Masoudi A."/>
            <person name="Yu Z."/>
            <person name="Liu J."/>
        </authorList>
    </citation>
    <scope>NUCLEOTIDE SEQUENCE</scope>
    <source>
        <strain evidence="4">S056</strain>
    </source>
</reference>
<organism evidence="4 5">
    <name type="scientific">Aliiroseovarius crassostreae</name>
    <dbReference type="NCBI Taxonomy" id="154981"/>
    <lineage>
        <taxon>Bacteria</taxon>
        <taxon>Pseudomonadati</taxon>
        <taxon>Pseudomonadota</taxon>
        <taxon>Alphaproteobacteria</taxon>
        <taxon>Rhodobacterales</taxon>
        <taxon>Paracoccaceae</taxon>
        <taxon>Aliiroseovarius</taxon>
    </lineage>
</organism>
<dbReference type="Proteomes" id="UP001057991">
    <property type="component" value="Chromosome"/>
</dbReference>
<protein>
    <submittedName>
        <fullName evidence="4">Biotin/lipoyl-binding protein</fullName>
    </submittedName>
</protein>
<dbReference type="Pfam" id="PF25917">
    <property type="entry name" value="BSH_RND"/>
    <property type="match status" value="1"/>
</dbReference>